<dbReference type="InterPro" id="IPR038107">
    <property type="entry name" value="Glycos_transf_N_sf"/>
</dbReference>
<proteinExistence type="predicted"/>
<dbReference type="FunFam" id="3.40.50.11720:FF:000001">
    <property type="entry name" value="3-deoxy-D-manno-octulosonic acid transferase"/>
    <property type="match status" value="1"/>
</dbReference>
<sequence length="314" mass="35831">MELGVLVYRLYRALTYSASPFLHLHMRWRRLRGLEHSRRWHERFGHPSAVRPPGSLVWFHAVSLGEGMAAIPVIRRCNEMKPEMTILMTTTTVSAFEVIKKQLPVGVLHQFINFEQFAPLDTPVAIDRFLGYWKPNAIVIMENELWPNLIMSASQLRIPLALLNARMSTKSFKRWSSPLLLPLASLLLSKFSLIVPLSTLQGIHYQLLQAPPFVINFSGDLKYVVNKFYVSSGTSESIRDLKAELSEMKVWIASSLHRGEEEVILGVHNLLLQSHPDSVVIIVPRHPHHGHQIAQLLFVEIAERWPKCSSKVSK</sequence>
<evidence type="ECO:0000313" key="5">
    <source>
        <dbReference type="EMBL" id="RID42947.1"/>
    </source>
</evidence>
<evidence type="ECO:0000256" key="2">
    <source>
        <dbReference type="PIRSR" id="PIRSR639901-1"/>
    </source>
</evidence>
<protein>
    <recommendedName>
        <fullName evidence="4">3-deoxy-D-manno-octulosonic-acid transferase N-terminal domain-containing protein</fullName>
    </recommendedName>
</protein>
<dbReference type="AlphaFoldDB" id="A0A397XPL2"/>
<dbReference type="PANTHER" id="PTHR42755">
    <property type="entry name" value="3-DEOXY-MANNO-OCTULOSONATE CYTIDYLYLTRANSFERASE"/>
    <property type="match status" value="1"/>
</dbReference>
<evidence type="ECO:0000313" key="6">
    <source>
        <dbReference type="Proteomes" id="UP000264353"/>
    </source>
</evidence>
<dbReference type="Pfam" id="PF04413">
    <property type="entry name" value="Glycos_transf_N"/>
    <property type="match status" value="1"/>
</dbReference>
<dbReference type="InterPro" id="IPR039901">
    <property type="entry name" value="Kdotransferase"/>
</dbReference>
<dbReference type="EMBL" id="CM010637">
    <property type="protein sequence ID" value="RID42947.1"/>
    <property type="molecule type" value="Genomic_DNA"/>
</dbReference>
<keyword evidence="1" id="KW-0808">Transferase</keyword>
<dbReference type="InterPro" id="IPR007507">
    <property type="entry name" value="Glycos_transf_N"/>
</dbReference>
<accession>A0A397XPL2</accession>
<gene>
    <name evidence="5" type="ORF">BRARA_J02799</name>
</gene>
<dbReference type="GO" id="GO:0016740">
    <property type="term" value="F:transferase activity"/>
    <property type="evidence" value="ECO:0007669"/>
    <property type="project" value="UniProtKB-KW"/>
</dbReference>
<feature type="active site" description="Proton acceptor" evidence="2">
    <location>
        <position position="66"/>
    </location>
</feature>
<feature type="site" description="Transition state stabilizer" evidence="3">
    <location>
        <position position="142"/>
    </location>
</feature>
<dbReference type="Gene3D" id="3.40.50.2000">
    <property type="entry name" value="Glycogen Phosphorylase B"/>
    <property type="match status" value="1"/>
</dbReference>
<reference evidence="5 6" key="1">
    <citation type="submission" date="2018-06" db="EMBL/GenBank/DDBJ databases">
        <title>WGS assembly of Brassica rapa FPsc.</title>
        <authorList>
            <person name="Bowman J."/>
            <person name="Kohchi T."/>
            <person name="Yamato K."/>
            <person name="Jenkins J."/>
            <person name="Shu S."/>
            <person name="Ishizaki K."/>
            <person name="Yamaoka S."/>
            <person name="Nishihama R."/>
            <person name="Nakamura Y."/>
            <person name="Berger F."/>
            <person name="Adam C."/>
            <person name="Aki S."/>
            <person name="Althoff F."/>
            <person name="Araki T."/>
            <person name="Arteaga-Vazquez M."/>
            <person name="Balasubrmanian S."/>
            <person name="Bauer D."/>
            <person name="Boehm C."/>
            <person name="Briginshaw L."/>
            <person name="Caballero-Perez J."/>
            <person name="Catarino B."/>
            <person name="Chen F."/>
            <person name="Chiyoda S."/>
            <person name="Chovatia M."/>
            <person name="Davies K."/>
            <person name="Delmans M."/>
            <person name="Demura T."/>
            <person name="Dierschke T."/>
            <person name="Dolan L."/>
            <person name="Dorantes-Acosta A."/>
            <person name="Eklund D."/>
            <person name="Florent S."/>
            <person name="Flores-Sandoval E."/>
            <person name="Fujiyama A."/>
            <person name="Fukuzawa H."/>
            <person name="Galik B."/>
            <person name="Grimanelli D."/>
            <person name="Grimwood J."/>
            <person name="Grossniklaus U."/>
            <person name="Hamada T."/>
            <person name="Haseloff J."/>
            <person name="Hetherington A."/>
            <person name="Higo A."/>
            <person name="Hirakawa Y."/>
            <person name="Hundley H."/>
            <person name="Ikeda Y."/>
            <person name="Inoue K."/>
            <person name="Inoue S."/>
            <person name="Ishida S."/>
            <person name="Jia Q."/>
            <person name="Kakita M."/>
            <person name="Kanazawa T."/>
            <person name="Kawai Y."/>
            <person name="Kawashima T."/>
            <person name="Kennedy M."/>
            <person name="Kinose K."/>
            <person name="Kinoshita T."/>
            <person name="Kohara Y."/>
            <person name="Koide E."/>
            <person name="Komatsu K."/>
            <person name="Kopischke S."/>
            <person name="Kubo M."/>
            <person name="Kyozuka J."/>
            <person name="Lagercrantz U."/>
            <person name="Lin S."/>
            <person name="Lindquist E."/>
            <person name="Lipzen A."/>
            <person name="Lu C."/>
            <person name="Luna E."/>
            <person name="Martienssen R."/>
            <person name="Minamino N."/>
            <person name="Mizutani M."/>
            <person name="Mizutani M."/>
            <person name="Mochizuki N."/>
            <person name="Monte I."/>
            <person name="Mosher R."/>
            <person name="Nagasaki H."/>
            <person name="Nakagami H."/>
            <person name="Naramoto S."/>
            <person name="Nishitani K."/>
            <person name="Ohtani M."/>
            <person name="Okamoto T."/>
            <person name="Okumura M."/>
            <person name="Phillips J."/>
            <person name="Pollak B."/>
            <person name="Reinders A."/>
            <person name="Roevekamp M."/>
            <person name="Sano R."/>
            <person name="Sawa S."/>
            <person name="Schmid M."/>
            <person name="Shirakawa M."/>
            <person name="Solano R."/>
            <person name="Spunde A."/>
            <person name="Suetsugu N."/>
            <person name="Sugano S."/>
            <person name="Sugiyama A."/>
            <person name="Sun R."/>
            <person name="Suzuki Y."/>
            <person name="Takenaka M."/>
            <person name="Takezawa D."/>
            <person name="Tomogane H."/>
            <person name="Tsuzuki M."/>
            <person name="Ueda T."/>
            <person name="Umeda M."/>
            <person name="Ward J."/>
            <person name="Watanabe Y."/>
            <person name="Yazaki K."/>
            <person name="Yokoyama R."/>
            <person name="Yoshitake Y."/>
            <person name="Yotsui I."/>
            <person name="Zachgo S."/>
            <person name="Schmutz J."/>
        </authorList>
    </citation>
    <scope>NUCLEOTIDE SEQUENCE [LARGE SCALE GENOMIC DNA]</scope>
    <source>
        <strain evidence="6">cv. B-3</strain>
    </source>
</reference>
<evidence type="ECO:0000256" key="3">
    <source>
        <dbReference type="PIRSR" id="PIRSR639901-2"/>
    </source>
</evidence>
<feature type="site" description="Transition state stabilizer" evidence="3">
    <location>
        <position position="222"/>
    </location>
</feature>
<evidence type="ECO:0000259" key="4">
    <source>
        <dbReference type="Pfam" id="PF04413"/>
    </source>
</evidence>
<organism evidence="5 6">
    <name type="scientific">Brassica campestris</name>
    <name type="common">Field mustard</name>
    <dbReference type="NCBI Taxonomy" id="3711"/>
    <lineage>
        <taxon>Eukaryota</taxon>
        <taxon>Viridiplantae</taxon>
        <taxon>Streptophyta</taxon>
        <taxon>Embryophyta</taxon>
        <taxon>Tracheophyta</taxon>
        <taxon>Spermatophyta</taxon>
        <taxon>Magnoliopsida</taxon>
        <taxon>eudicotyledons</taxon>
        <taxon>Gunneridae</taxon>
        <taxon>Pentapetalae</taxon>
        <taxon>rosids</taxon>
        <taxon>malvids</taxon>
        <taxon>Brassicales</taxon>
        <taxon>Brassicaceae</taxon>
        <taxon>Brassiceae</taxon>
        <taxon>Brassica</taxon>
    </lineage>
</organism>
<feature type="domain" description="3-deoxy-D-manno-octulosonic-acid transferase N-terminal" evidence="4">
    <location>
        <begin position="39"/>
        <end position="223"/>
    </location>
</feature>
<dbReference type="PANTHER" id="PTHR42755:SF1">
    <property type="entry name" value="3-DEOXY-D-MANNO-OCTULOSONIC ACID TRANSFERASE, MITOCHONDRIAL-RELATED"/>
    <property type="match status" value="1"/>
</dbReference>
<dbReference type="Gene3D" id="3.40.50.11720">
    <property type="entry name" value="3-Deoxy-D-manno-octulosonic-acid transferase, N-terminal domain"/>
    <property type="match status" value="1"/>
</dbReference>
<evidence type="ECO:0000256" key="1">
    <source>
        <dbReference type="ARBA" id="ARBA00022679"/>
    </source>
</evidence>
<dbReference type="Proteomes" id="UP000264353">
    <property type="component" value="Chromosome A10"/>
</dbReference>
<name>A0A397XPL2_BRACM</name>